<name>A0A1K1LNH1_9BACT</name>
<evidence type="ECO:0000313" key="2">
    <source>
        <dbReference type="EMBL" id="WQG89390.1"/>
    </source>
</evidence>
<dbReference type="PANTHER" id="PTHR38009:SF1">
    <property type="entry name" value="CONSERVED HYPOTHETICAL PHAGE TAIL PROTEIN"/>
    <property type="match status" value="1"/>
</dbReference>
<dbReference type="EMBL" id="FPIZ01000001">
    <property type="protein sequence ID" value="SFW12434.1"/>
    <property type="molecule type" value="Genomic_DNA"/>
</dbReference>
<dbReference type="Pfam" id="PF06841">
    <property type="entry name" value="Phage_T4_gp19"/>
    <property type="match status" value="1"/>
</dbReference>
<dbReference type="Proteomes" id="UP001326715">
    <property type="component" value="Chromosome"/>
</dbReference>
<evidence type="ECO:0000313" key="4">
    <source>
        <dbReference type="Proteomes" id="UP001326715"/>
    </source>
</evidence>
<reference evidence="1 3" key="1">
    <citation type="submission" date="2016-11" db="EMBL/GenBank/DDBJ databases">
        <authorList>
            <person name="Jaros S."/>
            <person name="Januszkiewicz K."/>
            <person name="Wedrychowicz H."/>
        </authorList>
    </citation>
    <scope>NUCLEOTIDE SEQUENCE [LARGE SCALE GENOMIC DNA]</scope>
    <source>
        <strain evidence="1 3">DSM 784</strain>
    </source>
</reference>
<dbReference type="STRING" id="1004.SAMN05661012_00075"/>
<proteinExistence type="predicted"/>
<gene>
    <name evidence="1" type="ORF">SAMN05661012_00075</name>
    <name evidence="2" type="ORF">SR876_31145</name>
</gene>
<protein>
    <submittedName>
        <fullName evidence="1">Conserved hypothetical phage tail region protein</fullName>
    </submittedName>
    <submittedName>
        <fullName evidence="2">Phage tail protein</fullName>
    </submittedName>
</protein>
<dbReference type="InterPro" id="IPR010667">
    <property type="entry name" value="Phage_T4_Gp19"/>
</dbReference>
<organism evidence="1 3">
    <name type="scientific">Chitinophaga sancti</name>
    <dbReference type="NCBI Taxonomy" id="1004"/>
    <lineage>
        <taxon>Bacteria</taxon>
        <taxon>Pseudomonadati</taxon>
        <taxon>Bacteroidota</taxon>
        <taxon>Chitinophagia</taxon>
        <taxon>Chitinophagales</taxon>
        <taxon>Chitinophagaceae</taxon>
        <taxon>Chitinophaga</taxon>
    </lineage>
</organism>
<evidence type="ECO:0000313" key="1">
    <source>
        <dbReference type="EMBL" id="SFW12434.1"/>
    </source>
</evidence>
<dbReference type="OrthoDB" id="9799891at2"/>
<sequence length="154" mass="17910">MAENVANSFYQTVNFHFRVEFVTDTENIDVRFQSVSGLDATLDTETVREGGENRFEHVIPVRRKYGPLVLKRGLLSPSQSSMLTKWLKEAFDDEKVKPLQLLQVSLLNEAHQTLMLWKLSNVWPRSWKIGELNAERGEVLIETLELNYNRLIFE</sequence>
<keyword evidence="4" id="KW-1185">Reference proteome</keyword>
<dbReference type="PANTHER" id="PTHR38009">
    <property type="entry name" value="CONSERVED HYPOTHETICAL PHAGE TAIL PROTEIN"/>
    <property type="match status" value="1"/>
</dbReference>
<dbReference type="EMBL" id="CP140154">
    <property type="protein sequence ID" value="WQG89390.1"/>
    <property type="molecule type" value="Genomic_DNA"/>
</dbReference>
<dbReference type="RefSeq" id="WP_072356560.1">
    <property type="nucleotide sequence ID" value="NZ_CBHWAX010000010.1"/>
</dbReference>
<dbReference type="InterPro" id="IPR011747">
    <property type="entry name" value="CHP02241"/>
</dbReference>
<dbReference type="AlphaFoldDB" id="A0A1K1LNH1"/>
<dbReference type="GO" id="GO:0005198">
    <property type="term" value="F:structural molecule activity"/>
    <property type="evidence" value="ECO:0007669"/>
    <property type="project" value="InterPro"/>
</dbReference>
<dbReference type="NCBIfam" id="TIGR02241">
    <property type="entry name" value="conserved hypothetical phage tail region protein"/>
    <property type="match status" value="1"/>
</dbReference>
<evidence type="ECO:0000313" key="3">
    <source>
        <dbReference type="Proteomes" id="UP000183788"/>
    </source>
</evidence>
<reference evidence="2 4" key="2">
    <citation type="submission" date="2023-11" db="EMBL/GenBank/DDBJ databases">
        <title>MicrobeMod: A computational toolkit for identifying prokaryotic methylation and restriction-modification with nanopore sequencing.</title>
        <authorList>
            <person name="Crits-Christoph A."/>
            <person name="Kang S.C."/>
            <person name="Lee H."/>
            <person name="Ostrov N."/>
        </authorList>
    </citation>
    <scope>NUCLEOTIDE SEQUENCE [LARGE SCALE GENOMIC DNA]</scope>
    <source>
        <strain evidence="2 4">ATCC 23090</strain>
    </source>
</reference>
<dbReference type="Proteomes" id="UP000183788">
    <property type="component" value="Unassembled WGS sequence"/>
</dbReference>
<accession>A0A1K1LNH1</accession>